<evidence type="ECO:0000313" key="3">
    <source>
        <dbReference type="Proteomes" id="UP000184080"/>
    </source>
</evidence>
<name>A0A1M6KXK8_9CLOT</name>
<dbReference type="SUPFAM" id="SSF53187">
    <property type="entry name" value="Zn-dependent exopeptidases"/>
    <property type="match status" value="1"/>
</dbReference>
<dbReference type="Gene3D" id="1.10.101.10">
    <property type="entry name" value="PGBD-like superfamily/PGBD"/>
    <property type="match status" value="1"/>
</dbReference>
<protein>
    <submittedName>
        <fullName evidence="2">N-acetylmuramoyl-L-alanine amidase</fullName>
    </submittedName>
</protein>
<dbReference type="InterPro" id="IPR036365">
    <property type="entry name" value="PGBD-like_sf"/>
</dbReference>
<dbReference type="InterPro" id="IPR002508">
    <property type="entry name" value="MurNAc-LAA_cat"/>
</dbReference>
<organism evidence="2 3">
    <name type="scientific">Clostridium amylolyticum</name>
    <dbReference type="NCBI Taxonomy" id="1121298"/>
    <lineage>
        <taxon>Bacteria</taxon>
        <taxon>Bacillati</taxon>
        <taxon>Bacillota</taxon>
        <taxon>Clostridia</taxon>
        <taxon>Eubacteriales</taxon>
        <taxon>Clostridiaceae</taxon>
        <taxon>Clostridium</taxon>
    </lineage>
</organism>
<dbReference type="GO" id="GO:0008745">
    <property type="term" value="F:N-acetylmuramoyl-L-alanine amidase activity"/>
    <property type="evidence" value="ECO:0007669"/>
    <property type="project" value="InterPro"/>
</dbReference>
<sequence>MKIAYRGGHNYGAPGAVGIISELDTNREVLPHFGNYLKSLGHEILDVTPPYNMDKYEDLAYGVNKANAWGADLFLSLHCNNAYDKYNGSIGSEVCVYSEHEYAVNVSRALFLAGFTDDGGNQRRAGTKGLNINPRLYEVRNTKMPAMIVEMFFVEAVKDVENYRRLGPAGIAKVIAEGIEGKRVPEASKPTTPMPQPKPQAKPQYDFASLQAECNRQGFSKQAIDNYPGPNTLNGCPLVKQGARGNITKWIQERLIYLGYSLAYGADGIFGEGTKQAIMAFQRNNGLVADGIVGRNTWKKLLGL</sequence>
<keyword evidence="3" id="KW-1185">Reference proteome</keyword>
<accession>A0A1M6KXK8</accession>
<dbReference type="InterPro" id="IPR050695">
    <property type="entry name" value="N-acetylmuramoyl_amidase_3"/>
</dbReference>
<dbReference type="EMBL" id="FQZO01000006">
    <property type="protein sequence ID" value="SHJ63697.1"/>
    <property type="molecule type" value="Genomic_DNA"/>
</dbReference>
<dbReference type="PANTHER" id="PTHR30404:SF8">
    <property type="entry name" value="AUTOLYSIN PH-RELATED"/>
    <property type="match status" value="1"/>
</dbReference>
<dbReference type="CDD" id="cd02696">
    <property type="entry name" value="MurNAc-LAA"/>
    <property type="match status" value="1"/>
</dbReference>
<dbReference type="SUPFAM" id="SSF47090">
    <property type="entry name" value="PGBD-like"/>
    <property type="match status" value="1"/>
</dbReference>
<dbReference type="SMART" id="SM00646">
    <property type="entry name" value="Ami_3"/>
    <property type="match status" value="1"/>
</dbReference>
<evidence type="ECO:0000313" key="2">
    <source>
        <dbReference type="EMBL" id="SHJ63697.1"/>
    </source>
</evidence>
<dbReference type="STRING" id="1121298.SAMN05444401_3533"/>
<gene>
    <name evidence="2" type="ORF">SAMN05444401_3533</name>
</gene>
<dbReference type="RefSeq" id="WP_073009772.1">
    <property type="nucleotide sequence ID" value="NZ_FQZO01000006.1"/>
</dbReference>
<dbReference type="Pfam" id="PF01520">
    <property type="entry name" value="Amidase_3"/>
    <property type="match status" value="1"/>
</dbReference>
<reference evidence="2 3" key="1">
    <citation type="submission" date="2016-11" db="EMBL/GenBank/DDBJ databases">
        <authorList>
            <person name="Jaros S."/>
            <person name="Januszkiewicz K."/>
            <person name="Wedrychowicz H."/>
        </authorList>
    </citation>
    <scope>NUCLEOTIDE SEQUENCE [LARGE SCALE GENOMIC DNA]</scope>
    <source>
        <strain evidence="2 3">DSM 21864</strain>
    </source>
</reference>
<dbReference type="Pfam" id="PF01471">
    <property type="entry name" value="PG_binding_1"/>
    <property type="match status" value="1"/>
</dbReference>
<dbReference type="GO" id="GO:0030288">
    <property type="term" value="C:outer membrane-bounded periplasmic space"/>
    <property type="evidence" value="ECO:0007669"/>
    <property type="project" value="TreeGrafter"/>
</dbReference>
<dbReference type="AlphaFoldDB" id="A0A1M6KXK8"/>
<dbReference type="GO" id="GO:0009253">
    <property type="term" value="P:peptidoglycan catabolic process"/>
    <property type="evidence" value="ECO:0007669"/>
    <property type="project" value="InterPro"/>
</dbReference>
<proteinExistence type="predicted"/>
<dbReference type="Proteomes" id="UP000184080">
    <property type="component" value="Unassembled WGS sequence"/>
</dbReference>
<feature type="domain" description="MurNAc-LAA" evidence="1">
    <location>
        <begin position="63"/>
        <end position="180"/>
    </location>
</feature>
<dbReference type="Gene3D" id="3.40.630.40">
    <property type="entry name" value="Zn-dependent exopeptidases"/>
    <property type="match status" value="1"/>
</dbReference>
<dbReference type="InterPro" id="IPR036366">
    <property type="entry name" value="PGBDSf"/>
</dbReference>
<evidence type="ECO:0000259" key="1">
    <source>
        <dbReference type="SMART" id="SM00646"/>
    </source>
</evidence>
<dbReference type="PANTHER" id="PTHR30404">
    <property type="entry name" value="N-ACETYLMURAMOYL-L-ALANINE AMIDASE"/>
    <property type="match status" value="1"/>
</dbReference>
<dbReference type="InterPro" id="IPR002477">
    <property type="entry name" value="Peptidoglycan-bd-like"/>
</dbReference>